<dbReference type="PROSITE" id="PS51007">
    <property type="entry name" value="CYTC"/>
    <property type="match status" value="2"/>
</dbReference>
<evidence type="ECO:0000256" key="5">
    <source>
        <dbReference type="SAM" id="MobiDB-lite"/>
    </source>
</evidence>
<keyword evidence="1 4" id="KW-0349">Heme</keyword>
<reference evidence="8 9" key="1">
    <citation type="submission" date="2023-11" db="EMBL/GenBank/DDBJ databases">
        <title>Paucibacter sp. nov., isolated from fresh soil in Korea.</title>
        <authorList>
            <person name="Le N.T.T."/>
        </authorList>
    </citation>
    <scope>NUCLEOTIDE SEQUENCE [LARGE SCALE GENOMIC DNA]</scope>
    <source>
        <strain evidence="8 9">R3-3</strain>
    </source>
</reference>
<dbReference type="PANTHER" id="PTHR33751">
    <property type="entry name" value="CBB3-TYPE CYTOCHROME C OXIDASE SUBUNIT FIXP"/>
    <property type="match status" value="1"/>
</dbReference>
<feature type="region of interest" description="Disordered" evidence="5">
    <location>
        <begin position="205"/>
        <end position="228"/>
    </location>
</feature>
<keyword evidence="2 4" id="KW-0479">Metal-binding</keyword>
<accession>A0ABU5DCC6</accession>
<sequence length="228" mass="23966">MNKNVLLLALLSALALPSAHAADNDDLARRLQACAACHGKEGRAAPDGYYPRIAGKPAGYLFNQLVNFRDGRRKNADMAHLTAQMSDAYLREIAGYFSALELPYAEAPPQPATAAELARGATLTRDGDKALGIPACAACHGQKLTGTLPAVPGLLGLPRSYLGGQLGAWQTHIRATRKPDCMADIANRLSPADVAAVSGWLAQQPLPADTRPAPVPSEPLPVECGSAR</sequence>
<proteinExistence type="predicted"/>
<keyword evidence="6" id="KW-0732">Signal</keyword>
<feature type="domain" description="Cytochrome c" evidence="7">
    <location>
        <begin position="19"/>
        <end position="101"/>
    </location>
</feature>
<dbReference type="SUPFAM" id="SSF46626">
    <property type="entry name" value="Cytochrome c"/>
    <property type="match status" value="2"/>
</dbReference>
<dbReference type="Gene3D" id="1.10.760.10">
    <property type="entry name" value="Cytochrome c-like domain"/>
    <property type="match status" value="2"/>
</dbReference>
<dbReference type="InterPro" id="IPR036909">
    <property type="entry name" value="Cyt_c-like_dom_sf"/>
</dbReference>
<comment type="caution">
    <text evidence="8">The sequence shown here is derived from an EMBL/GenBank/DDBJ whole genome shotgun (WGS) entry which is preliminary data.</text>
</comment>
<evidence type="ECO:0000313" key="8">
    <source>
        <dbReference type="EMBL" id="MDY0743920.1"/>
    </source>
</evidence>
<dbReference type="InterPro" id="IPR024167">
    <property type="entry name" value="Cytochrome_c4-like"/>
</dbReference>
<dbReference type="InterPro" id="IPR009056">
    <property type="entry name" value="Cyt_c-like_dom"/>
</dbReference>
<evidence type="ECO:0000256" key="6">
    <source>
        <dbReference type="SAM" id="SignalP"/>
    </source>
</evidence>
<feature type="signal peptide" evidence="6">
    <location>
        <begin position="1"/>
        <end position="21"/>
    </location>
</feature>
<dbReference type="Proteomes" id="UP001285263">
    <property type="component" value="Unassembled WGS sequence"/>
</dbReference>
<dbReference type="RefSeq" id="WP_320421833.1">
    <property type="nucleotide sequence ID" value="NZ_JAXCLA010000002.1"/>
</dbReference>
<evidence type="ECO:0000313" key="9">
    <source>
        <dbReference type="Proteomes" id="UP001285263"/>
    </source>
</evidence>
<organism evidence="8 9">
    <name type="scientific">Roseateles agri</name>
    <dbReference type="NCBI Taxonomy" id="3098619"/>
    <lineage>
        <taxon>Bacteria</taxon>
        <taxon>Pseudomonadati</taxon>
        <taxon>Pseudomonadota</taxon>
        <taxon>Betaproteobacteria</taxon>
        <taxon>Burkholderiales</taxon>
        <taxon>Sphaerotilaceae</taxon>
        <taxon>Roseateles</taxon>
    </lineage>
</organism>
<name>A0ABU5DCC6_9BURK</name>
<dbReference type="InterPro" id="IPR050597">
    <property type="entry name" value="Cytochrome_c_Oxidase_Subunit"/>
</dbReference>
<evidence type="ECO:0000259" key="7">
    <source>
        <dbReference type="PROSITE" id="PS51007"/>
    </source>
</evidence>
<feature type="domain" description="Cytochrome c" evidence="7">
    <location>
        <begin position="115"/>
        <end position="205"/>
    </location>
</feature>
<evidence type="ECO:0000256" key="2">
    <source>
        <dbReference type="ARBA" id="ARBA00022723"/>
    </source>
</evidence>
<evidence type="ECO:0000256" key="4">
    <source>
        <dbReference type="PROSITE-ProRule" id="PRU00433"/>
    </source>
</evidence>
<evidence type="ECO:0000256" key="3">
    <source>
        <dbReference type="ARBA" id="ARBA00023004"/>
    </source>
</evidence>
<keyword evidence="9" id="KW-1185">Reference proteome</keyword>
<protein>
    <submittedName>
        <fullName evidence="8">C-type cytochrome</fullName>
    </submittedName>
</protein>
<evidence type="ECO:0000256" key="1">
    <source>
        <dbReference type="ARBA" id="ARBA00022617"/>
    </source>
</evidence>
<gene>
    <name evidence="8" type="ORF">SNE35_05365</name>
</gene>
<dbReference type="PANTHER" id="PTHR33751:SF11">
    <property type="entry name" value="BLL4483 PROTEIN"/>
    <property type="match status" value="1"/>
</dbReference>
<feature type="chain" id="PRO_5046629885" evidence="6">
    <location>
        <begin position="22"/>
        <end position="228"/>
    </location>
</feature>
<keyword evidence="3 4" id="KW-0408">Iron</keyword>
<dbReference type="PIRSF" id="PIRSF000005">
    <property type="entry name" value="Cytochrome_c4"/>
    <property type="match status" value="1"/>
</dbReference>
<dbReference type="EMBL" id="JAXCLA010000002">
    <property type="protein sequence ID" value="MDY0743920.1"/>
    <property type="molecule type" value="Genomic_DNA"/>
</dbReference>